<feature type="compositionally biased region" description="Polar residues" evidence="1">
    <location>
        <begin position="80"/>
        <end position="91"/>
    </location>
</feature>
<sequence>MEDNKDNKSQDNQAQQEGQYQQPEGQFDPHSRPVRVIDEDTTEQELRAGYVIPGADAPKNEHQRGGFGNRDGKEGYGSDTAGQGPSATGVNDYSDDGVPPPDNLRSEGEGRGT</sequence>
<protein>
    <submittedName>
        <fullName evidence="2">Uncharacterized protein</fullName>
    </submittedName>
</protein>
<reference evidence="3" key="1">
    <citation type="journal article" date="2019" name="Int. J. Syst. Evol. Microbiol.">
        <title>The Global Catalogue of Microorganisms (GCM) 10K type strain sequencing project: providing services to taxonomists for standard genome sequencing and annotation.</title>
        <authorList>
            <consortium name="The Broad Institute Genomics Platform"/>
            <consortium name="The Broad Institute Genome Sequencing Center for Infectious Disease"/>
            <person name="Wu L."/>
            <person name="Ma J."/>
        </authorList>
    </citation>
    <scope>NUCLEOTIDE SEQUENCE [LARGE SCALE GENOMIC DNA]</scope>
    <source>
        <strain evidence="3">JCM 16545</strain>
    </source>
</reference>
<keyword evidence="3" id="KW-1185">Reference proteome</keyword>
<dbReference type="Proteomes" id="UP001597369">
    <property type="component" value="Unassembled WGS sequence"/>
</dbReference>
<organism evidence="2 3">
    <name type="scientific">Pontibacter silvestris</name>
    <dbReference type="NCBI Taxonomy" id="2305183"/>
    <lineage>
        <taxon>Bacteria</taxon>
        <taxon>Pseudomonadati</taxon>
        <taxon>Bacteroidota</taxon>
        <taxon>Cytophagia</taxon>
        <taxon>Cytophagales</taxon>
        <taxon>Hymenobacteraceae</taxon>
        <taxon>Pontibacter</taxon>
    </lineage>
</organism>
<gene>
    <name evidence="2" type="ORF">ACFSKU_16950</name>
</gene>
<comment type="caution">
    <text evidence="2">The sequence shown here is derived from an EMBL/GenBank/DDBJ whole genome shotgun (WGS) entry which is preliminary data.</text>
</comment>
<feature type="compositionally biased region" description="Basic and acidic residues" evidence="1">
    <location>
        <begin position="58"/>
        <end position="76"/>
    </location>
</feature>
<accession>A0ABW4X3L0</accession>
<proteinExistence type="predicted"/>
<evidence type="ECO:0000256" key="1">
    <source>
        <dbReference type="SAM" id="MobiDB-lite"/>
    </source>
</evidence>
<feature type="compositionally biased region" description="Basic and acidic residues" evidence="1">
    <location>
        <begin position="104"/>
        <end position="113"/>
    </location>
</feature>
<name>A0ABW4X3L0_9BACT</name>
<feature type="compositionally biased region" description="Basic and acidic residues" evidence="1">
    <location>
        <begin position="27"/>
        <end position="38"/>
    </location>
</feature>
<dbReference type="RefSeq" id="WP_229958877.1">
    <property type="nucleotide sequence ID" value="NZ_JAJJWI010000004.1"/>
</dbReference>
<feature type="compositionally biased region" description="Low complexity" evidence="1">
    <location>
        <begin position="10"/>
        <end position="26"/>
    </location>
</feature>
<dbReference type="EMBL" id="JBHUHV010000054">
    <property type="protein sequence ID" value="MFD2068580.1"/>
    <property type="molecule type" value="Genomic_DNA"/>
</dbReference>
<evidence type="ECO:0000313" key="2">
    <source>
        <dbReference type="EMBL" id="MFD2068580.1"/>
    </source>
</evidence>
<feature type="region of interest" description="Disordered" evidence="1">
    <location>
        <begin position="1"/>
        <end position="113"/>
    </location>
</feature>
<evidence type="ECO:0000313" key="3">
    <source>
        <dbReference type="Proteomes" id="UP001597369"/>
    </source>
</evidence>